<name>A0A660CLE6_9PSEU</name>
<evidence type="ECO:0000313" key="2">
    <source>
        <dbReference type="Proteomes" id="UP000317303"/>
    </source>
</evidence>
<gene>
    <name evidence="1" type="ORF">JD82_03745</name>
</gene>
<evidence type="ECO:0000313" key="1">
    <source>
        <dbReference type="EMBL" id="TWH21875.1"/>
    </source>
</evidence>
<accession>A0A660CLE6</accession>
<dbReference type="EMBL" id="VLJV01000001">
    <property type="protein sequence ID" value="TWH21875.1"/>
    <property type="molecule type" value="Genomic_DNA"/>
</dbReference>
<organism evidence="1 2">
    <name type="scientific">Prauserella rugosa</name>
    <dbReference type="NCBI Taxonomy" id="43354"/>
    <lineage>
        <taxon>Bacteria</taxon>
        <taxon>Bacillati</taxon>
        <taxon>Actinomycetota</taxon>
        <taxon>Actinomycetes</taxon>
        <taxon>Pseudonocardiales</taxon>
        <taxon>Pseudonocardiaceae</taxon>
        <taxon>Prauserella</taxon>
    </lineage>
</organism>
<dbReference type="AlphaFoldDB" id="A0A660CLE6"/>
<protein>
    <submittedName>
        <fullName evidence="1">Uncharacterized protein</fullName>
    </submittedName>
</protein>
<proteinExistence type="predicted"/>
<sequence>MEVTPDGFQCDFRAVDGFAGANVIRGQAMTQMETDEEVDLDGVSAIRLEGMGETSCGVSVKLSEDDEQQQFSVIGNSDHTDETAKDACAVSDDVAKAVLNGLPG</sequence>
<keyword evidence="2" id="KW-1185">Reference proteome</keyword>
<reference evidence="1 2" key="1">
    <citation type="submission" date="2019-07" db="EMBL/GenBank/DDBJ databases">
        <title>R&amp;d 2014.</title>
        <authorList>
            <person name="Klenk H.-P."/>
        </authorList>
    </citation>
    <scope>NUCLEOTIDE SEQUENCE [LARGE SCALE GENOMIC DNA]</scope>
    <source>
        <strain evidence="1 2">DSM 43194</strain>
    </source>
</reference>
<comment type="caution">
    <text evidence="1">The sequence shown here is derived from an EMBL/GenBank/DDBJ whole genome shotgun (WGS) entry which is preliminary data.</text>
</comment>
<dbReference type="Proteomes" id="UP000317303">
    <property type="component" value="Unassembled WGS sequence"/>
</dbReference>